<dbReference type="SUPFAM" id="SSF103473">
    <property type="entry name" value="MFS general substrate transporter"/>
    <property type="match status" value="1"/>
</dbReference>
<dbReference type="Gene3D" id="1.20.1250.20">
    <property type="entry name" value="MFS general substrate transporter like domains"/>
    <property type="match status" value="1"/>
</dbReference>
<keyword evidence="6 7" id="KW-0472">Membrane</keyword>
<dbReference type="InterPro" id="IPR036259">
    <property type="entry name" value="MFS_trans_sf"/>
</dbReference>
<comment type="caution">
    <text evidence="8">The sequence shown here is derived from an EMBL/GenBank/DDBJ whole genome shotgun (WGS) entry which is preliminary data.</text>
</comment>
<evidence type="ECO:0000256" key="6">
    <source>
        <dbReference type="ARBA" id="ARBA00023136"/>
    </source>
</evidence>
<evidence type="ECO:0000256" key="2">
    <source>
        <dbReference type="ARBA" id="ARBA00022448"/>
    </source>
</evidence>
<dbReference type="EMBL" id="PXWG01000051">
    <property type="protein sequence ID" value="PSJ27109.1"/>
    <property type="molecule type" value="Genomic_DNA"/>
</dbReference>
<dbReference type="Proteomes" id="UP000242427">
    <property type="component" value="Unassembled WGS sequence"/>
</dbReference>
<dbReference type="Pfam" id="PF05977">
    <property type="entry name" value="MFS_3"/>
    <property type="match status" value="1"/>
</dbReference>
<dbReference type="GO" id="GO:0005886">
    <property type="term" value="C:plasma membrane"/>
    <property type="evidence" value="ECO:0007669"/>
    <property type="project" value="UniProtKB-SubCell"/>
</dbReference>
<evidence type="ECO:0000256" key="5">
    <source>
        <dbReference type="ARBA" id="ARBA00022989"/>
    </source>
</evidence>
<evidence type="ECO:0000313" key="8">
    <source>
        <dbReference type="EMBL" id="PSJ27109.1"/>
    </source>
</evidence>
<feature type="transmembrane region" description="Helical" evidence="7">
    <location>
        <begin position="38"/>
        <end position="56"/>
    </location>
</feature>
<keyword evidence="9" id="KW-1185">Reference proteome</keyword>
<keyword evidence="5 7" id="KW-1133">Transmembrane helix</keyword>
<dbReference type="InterPro" id="IPR010290">
    <property type="entry name" value="TM_effector"/>
</dbReference>
<evidence type="ECO:0000256" key="1">
    <source>
        <dbReference type="ARBA" id="ARBA00004429"/>
    </source>
</evidence>
<keyword evidence="4 7" id="KW-0812">Transmembrane</keyword>
<comment type="subcellular location">
    <subcellularLocation>
        <location evidence="1">Cell inner membrane</location>
        <topology evidence="1">Multi-pass membrane protein</topology>
    </subcellularLocation>
</comment>
<keyword evidence="2" id="KW-0813">Transport</keyword>
<dbReference type="OrthoDB" id="5494559at2"/>
<feature type="transmembrane region" description="Helical" evidence="7">
    <location>
        <begin position="273"/>
        <end position="291"/>
    </location>
</feature>
<gene>
    <name evidence="8" type="ORF">B7P34_19445</name>
</gene>
<protein>
    <submittedName>
        <fullName evidence="8">MFS transporter</fullName>
    </submittedName>
</protein>
<feature type="transmembrane region" description="Helical" evidence="7">
    <location>
        <begin position="68"/>
        <end position="88"/>
    </location>
</feature>
<feature type="transmembrane region" description="Helical" evidence="7">
    <location>
        <begin position="100"/>
        <end position="121"/>
    </location>
</feature>
<name>A0A9X7JNP4_9ACTN</name>
<organism evidence="8 9">
    <name type="scientific">Streptosporangium nondiastaticum</name>
    <dbReference type="NCBI Taxonomy" id="35764"/>
    <lineage>
        <taxon>Bacteria</taxon>
        <taxon>Bacillati</taxon>
        <taxon>Actinomycetota</taxon>
        <taxon>Actinomycetes</taxon>
        <taxon>Streptosporangiales</taxon>
        <taxon>Streptosporangiaceae</taxon>
        <taxon>Streptosporangium</taxon>
    </lineage>
</organism>
<reference evidence="8 9" key="1">
    <citation type="submission" date="2018-03" db="EMBL/GenBank/DDBJ databases">
        <title>Chitinolytic properties of Streptosporangium nondiastaticum TBG75A20.</title>
        <authorList>
            <person name="Gayathri V."/>
            <person name="Shiburaj S."/>
        </authorList>
    </citation>
    <scope>NUCLEOTIDE SEQUENCE [LARGE SCALE GENOMIC DNA]</scope>
    <source>
        <strain evidence="8 9">TBG75A20</strain>
    </source>
</reference>
<feature type="transmembrane region" description="Helical" evidence="7">
    <location>
        <begin position="389"/>
        <end position="413"/>
    </location>
</feature>
<feature type="transmembrane region" description="Helical" evidence="7">
    <location>
        <begin position="303"/>
        <end position="320"/>
    </location>
</feature>
<dbReference type="AlphaFoldDB" id="A0A9X7JNP4"/>
<evidence type="ECO:0000256" key="3">
    <source>
        <dbReference type="ARBA" id="ARBA00022475"/>
    </source>
</evidence>
<proteinExistence type="predicted"/>
<evidence type="ECO:0000256" key="4">
    <source>
        <dbReference type="ARBA" id="ARBA00022692"/>
    </source>
</evidence>
<dbReference type="CDD" id="cd06173">
    <property type="entry name" value="MFS_MefA_like"/>
    <property type="match status" value="1"/>
</dbReference>
<keyword evidence="3" id="KW-1003">Cell membrane</keyword>
<evidence type="ECO:0000313" key="9">
    <source>
        <dbReference type="Proteomes" id="UP000242427"/>
    </source>
</evidence>
<evidence type="ECO:0000256" key="7">
    <source>
        <dbReference type="SAM" id="Phobius"/>
    </source>
</evidence>
<accession>A0A9X7JNP4</accession>
<sequence>MAEIDPSADTSAPPPGGRLRALLPDASPLRSSRDFRRLWLAGSITAFGTYLTLVAVPMQLKELTGSTLAVGAVGAVELVPMIVFGLYGGALADAVDRRKLILWCELGLSVLVGVLAVNAMLPSPMVWPLYVIAGLVSTLASLQRPALHAMVPRVGAHDQLMAAGNLESVRWQVAAIAGPGLAGVVAAFAGVQIAYGLDALTYVVSAVLMLKLAPCPPAEDAEKASLRGVLEGARYAWQRKDLLGTYVMDVAAMFFAHPEALFVFLVTELDTPWALGLLWSASAVGSLLMGLASGWTSRVHRHGLLAVCMSAAWGAAIAAAGMVHNIWLVLAALVVAGGFDMLSGLFRTTMWNQTIPDELRGRLAGIEMLSYMAGPQLGQVRAGGMAGIVGIRGAIASGGLACVTAVGLVALALPKLLTYDARTSEDARRVREQQACAAEATA</sequence>
<feature type="transmembrane region" description="Helical" evidence="7">
    <location>
        <begin position="243"/>
        <end position="267"/>
    </location>
</feature>
<dbReference type="PANTHER" id="PTHR23513">
    <property type="entry name" value="INTEGRAL MEMBRANE EFFLUX PROTEIN-RELATED"/>
    <property type="match status" value="1"/>
</dbReference>
<dbReference type="RefSeq" id="WP_106678127.1">
    <property type="nucleotide sequence ID" value="NZ_PXWG01000051.1"/>
</dbReference>
<feature type="transmembrane region" description="Helical" evidence="7">
    <location>
        <begin position="326"/>
        <end position="346"/>
    </location>
</feature>
<dbReference type="PANTHER" id="PTHR23513:SF9">
    <property type="entry name" value="ENTEROBACTIN EXPORTER ENTS"/>
    <property type="match status" value="1"/>
</dbReference>